<evidence type="ECO:0000256" key="2">
    <source>
        <dbReference type="SAM" id="MobiDB-lite"/>
    </source>
</evidence>
<name>A0A934ITE2_9HYPH</name>
<dbReference type="RefSeq" id="WP_198883598.1">
    <property type="nucleotide sequence ID" value="NZ_JAEKJA010000020.1"/>
</dbReference>
<keyword evidence="3" id="KW-1133">Transmembrane helix</keyword>
<accession>A0A934ITE2</accession>
<dbReference type="EMBL" id="JAEKJA010000020">
    <property type="protein sequence ID" value="MBJ3777690.1"/>
    <property type="molecule type" value="Genomic_DNA"/>
</dbReference>
<feature type="compositionally biased region" description="Polar residues" evidence="2">
    <location>
        <begin position="197"/>
        <end position="206"/>
    </location>
</feature>
<keyword evidence="5" id="KW-1185">Reference proteome</keyword>
<feature type="coiled-coil region" evidence="1">
    <location>
        <begin position="245"/>
        <end position="283"/>
    </location>
</feature>
<reference evidence="4" key="1">
    <citation type="submission" date="2020-12" db="EMBL/GenBank/DDBJ databases">
        <title>Bacterial taxonomy.</title>
        <authorList>
            <person name="Pan X."/>
        </authorList>
    </citation>
    <scope>NUCLEOTIDE SEQUENCE</scope>
    <source>
        <strain evidence="4">B2012</strain>
    </source>
</reference>
<evidence type="ECO:0000256" key="3">
    <source>
        <dbReference type="SAM" id="Phobius"/>
    </source>
</evidence>
<proteinExistence type="predicted"/>
<feature type="region of interest" description="Disordered" evidence="2">
    <location>
        <begin position="174"/>
        <end position="206"/>
    </location>
</feature>
<feature type="region of interest" description="Disordered" evidence="2">
    <location>
        <begin position="134"/>
        <end position="158"/>
    </location>
</feature>
<sequence length="318" mass="31346">MKGQAVVSWGSVLAGLLVALAALVVLVLAGTGVGLLRVDAERTVADVGLRTAAWWVLALLLSLFIGGFVAARLAGVRSRTVGALHGALVWSAAALVGTWLAAGGLADVGAAATGAATQSAAALATRLGIVPATPAESAAPPDGAGEQPTADGSAIRSRVTDTIRSEATALVRARLARSPSTDATAPVASTAGDLAPSSANDPTTDSGAEAAALATVDDLLAPGEPSPGALANARAMLRDRLSLGAAEAERIVEGWRARISEAEARAQAAVARLKDRAREAARTGLHLAGAAAAGFALALVVGLLAALAGALAGRPPQD</sequence>
<keyword evidence="3" id="KW-0472">Membrane</keyword>
<evidence type="ECO:0000313" key="4">
    <source>
        <dbReference type="EMBL" id="MBJ3777690.1"/>
    </source>
</evidence>
<feature type="transmembrane region" description="Helical" evidence="3">
    <location>
        <begin position="52"/>
        <end position="71"/>
    </location>
</feature>
<gene>
    <name evidence="4" type="ORF">JCR33_18435</name>
</gene>
<evidence type="ECO:0000256" key="1">
    <source>
        <dbReference type="SAM" id="Coils"/>
    </source>
</evidence>
<protein>
    <submittedName>
        <fullName evidence="4">Uncharacterized protein</fullName>
    </submittedName>
</protein>
<dbReference type="AlphaFoldDB" id="A0A934ITE2"/>
<keyword evidence="3" id="KW-0812">Transmembrane</keyword>
<comment type="caution">
    <text evidence="4">The sequence shown here is derived from an EMBL/GenBank/DDBJ whole genome shotgun (WGS) entry which is preliminary data.</text>
</comment>
<organism evidence="4 5">
    <name type="scientific">Acuticoccus mangrovi</name>
    <dbReference type="NCBI Taxonomy" id="2796142"/>
    <lineage>
        <taxon>Bacteria</taxon>
        <taxon>Pseudomonadati</taxon>
        <taxon>Pseudomonadota</taxon>
        <taxon>Alphaproteobacteria</taxon>
        <taxon>Hyphomicrobiales</taxon>
        <taxon>Amorphaceae</taxon>
        <taxon>Acuticoccus</taxon>
    </lineage>
</organism>
<evidence type="ECO:0000313" key="5">
    <source>
        <dbReference type="Proteomes" id="UP000609531"/>
    </source>
</evidence>
<keyword evidence="1" id="KW-0175">Coiled coil</keyword>
<feature type="transmembrane region" description="Helical" evidence="3">
    <location>
        <begin position="284"/>
        <end position="312"/>
    </location>
</feature>
<dbReference type="Proteomes" id="UP000609531">
    <property type="component" value="Unassembled WGS sequence"/>
</dbReference>
<feature type="transmembrane region" description="Helical" evidence="3">
    <location>
        <begin position="12"/>
        <end position="32"/>
    </location>
</feature>